<keyword evidence="3" id="KW-0413">Isomerase</keyword>
<sequence>MIEKTLTEGVCLLRFARPEKKNALTAAMYQALAEALEEGRDNPEIRCFLIAGSSGCFTAGNDIADFIKMASGGDLEGTPVLRFLKALALNEKPLVAAVDGLAIGVGTTLLMHCDMVFATPKSLFKTPFLDLGLVPEAGSSLLGPLIMGHQRAFELLCLGESFSAERAHSAGFVNHISEAAEDEAMACAHKLSAKPAEALRLSRDLLLGDRSAVLARIEFEARIFAERLAAAETQAAFQAFMTRKG</sequence>
<evidence type="ECO:0000256" key="2">
    <source>
        <dbReference type="ARBA" id="ARBA00023140"/>
    </source>
</evidence>
<dbReference type="PANTHER" id="PTHR43684">
    <property type="match status" value="1"/>
</dbReference>
<protein>
    <submittedName>
        <fullName evidence="4">Crotonase/enoyl-CoA hydratase family protein</fullName>
    </submittedName>
</protein>
<keyword evidence="5" id="KW-1185">Reference proteome</keyword>
<gene>
    <name evidence="4" type="ORF">J0X15_09590</name>
</gene>
<dbReference type="Gene3D" id="3.90.226.10">
    <property type="entry name" value="2-enoyl-CoA Hydratase, Chain A, domain 1"/>
    <property type="match status" value="1"/>
</dbReference>
<organism evidence="4 5">
    <name type="scientific">Roseibium limicola</name>
    <dbReference type="NCBI Taxonomy" id="2816037"/>
    <lineage>
        <taxon>Bacteria</taxon>
        <taxon>Pseudomonadati</taxon>
        <taxon>Pseudomonadota</taxon>
        <taxon>Alphaproteobacteria</taxon>
        <taxon>Hyphomicrobiales</taxon>
        <taxon>Stappiaceae</taxon>
        <taxon>Roseibium</taxon>
    </lineage>
</organism>
<dbReference type="RefSeq" id="WP_206940060.1">
    <property type="nucleotide sequence ID" value="NZ_JAFLNF010000003.1"/>
</dbReference>
<dbReference type="InterPro" id="IPR029045">
    <property type="entry name" value="ClpP/crotonase-like_dom_sf"/>
</dbReference>
<evidence type="ECO:0000313" key="4">
    <source>
        <dbReference type="EMBL" id="MBO0345471.1"/>
    </source>
</evidence>
<dbReference type="Proteomes" id="UP000664779">
    <property type="component" value="Unassembled WGS sequence"/>
</dbReference>
<evidence type="ECO:0000313" key="5">
    <source>
        <dbReference type="Proteomes" id="UP000664779"/>
    </source>
</evidence>
<evidence type="ECO:0000256" key="3">
    <source>
        <dbReference type="ARBA" id="ARBA00023235"/>
    </source>
</evidence>
<keyword evidence="2" id="KW-0576">Peroxisome</keyword>
<proteinExistence type="predicted"/>
<dbReference type="SUPFAM" id="SSF52096">
    <property type="entry name" value="ClpP/crotonase"/>
    <property type="match status" value="1"/>
</dbReference>
<dbReference type="CDD" id="cd06558">
    <property type="entry name" value="crotonase-like"/>
    <property type="match status" value="1"/>
</dbReference>
<dbReference type="PANTHER" id="PTHR43684:SF1">
    <property type="entry name" value="ENOYL-COA DELTA ISOMERASE 2"/>
    <property type="match status" value="1"/>
</dbReference>
<name>A0A939J8M6_9HYPH</name>
<dbReference type="InterPro" id="IPR051053">
    <property type="entry name" value="ECH/Chromodomain_protein"/>
</dbReference>
<dbReference type="EMBL" id="JAFLNF010000003">
    <property type="protein sequence ID" value="MBO0345471.1"/>
    <property type="molecule type" value="Genomic_DNA"/>
</dbReference>
<dbReference type="NCBIfam" id="NF004681">
    <property type="entry name" value="PRK06023.1"/>
    <property type="match status" value="1"/>
</dbReference>
<dbReference type="AlphaFoldDB" id="A0A939J8M6"/>
<evidence type="ECO:0000256" key="1">
    <source>
        <dbReference type="ARBA" id="ARBA00004275"/>
    </source>
</evidence>
<reference evidence="4" key="1">
    <citation type="submission" date="2021-03" db="EMBL/GenBank/DDBJ databases">
        <title>Roseibium sp. CAU 1637 isolated from Incheon.</title>
        <authorList>
            <person name="Kim W."/>
        </authorList>
    </citation>
    <scope>NUCLEOTIDE SEQUENCE</scope>
    <source>
        <strain evidence="4">CAU 1637</strain>
    </source>
</reference>
<comment type="caution">
    <text evidence="4">The sequence shown here is derived from an EMBL/GenBank/DDBJ whole genome shotgun (WGS) entry which is preliminary data.</text>
</comment>
<comment type="subcellular location">
    <subcellularLocation>
        <location evidence="1">Peroxisome</location>
    </subcellularLocation>
</comment>
<dbReference type="InterPro" id="IPR001753">
    <property type="entry name" value="Enoyl-CoA_hydra/iso"/>
</dbReference>
<dbReference type="GO" id="GO:0004165">
    <property type="term" value="F:delta(3)-delta(2)-enoyl-CoA isomerase activity"/>
    <property type="evidence" value="ECO:0007669"/>
    <property type="project" value="UniProtKB-ARBA"/>
</dbReference>
<accession>A0A939J8M6</accession>
<dbReference type="Pfam" id="PF00378">
    <property type="entry name" value="ECH_1"/>
    <property type="match status" value="1"/>
</dbReference>